<dbReference type="EMBL" id="CP046056">
    <property type="protein sequence ID" value="QQD24943.1"/>
    <property type="molecule type" value="Genomic_DNA"/>
</dbReference>
<dbReference type="Proteomes" id="UP000596074">
    <property type="component" value="Chromosome"/>
</dbReference>
<organism evidence="3 4">
    <name type="scientific">Venatoribacter cucullus</name>
    <dbReference type="NCBI Taxonomy" id="2661630"/>
    <lineage>
        <taxon>Bacteria</taxon>
        <taxon>Pseudomonadati</taxon>
        <taxon>Pseudomonadota</taxon>
        <taxon>Gammaproteobacteria</taxon>
        <taxon>Oceanospirillales</taxon>
        <taxon>Oceanospirillaceae</taxon>
        <taxon>Venatoribacter</taxon>
    </lineage>
</organism>
<keyword evidence="4" id="KW-1185">Reference proteome</keyword>
<dbReference type="Pfam" id="PF00571">
    <property type="entry name" value="CBS"/>
    <property type="match status" value="1"/>
</dbReference>
<reference evidence="3 4" key="1">
    <citation type="submission" date="2019-11" db="EMBL/GenBank/DDBJ databases">
        <title>Venatorbacter sp. nov. a predator of Campylobacter and other Gram-negative bacteria.</title>
        <authorList>
            <person name="Saeedi A."/>
            <person name="Cummings N.J."/>
            <person name="Connerton I.F."/>
            <person name="Connerton P.L."/>
        </authorList>
    </citation>
    <scope>NUCLEOTIDE SEQUENCE [LARGE SCALE GENOMIC DNA]</scope>
    <source>
        <strain evidence="3">XL5</strain>
    </source>
</reference>
<dbReference type="RefSeq" id="WP_228345005.1">
    <property type="nucleotide sequence ID" value="NZ_CP046056.1"/>
</dbReference>
<accession>A0A9X7YP79</accession>
<evidence type="ECO:0000259" key="2">
    <source>
        <dbReference type="PROSITE" id="PS51371"/>
    </source>
</evidence>
<gene>
    <name evidence="3" type="ORF">GJQ55_10875</name>
</gene>
<keyword evidence="1" id="KW-0129">CBS domain</keyword>
<dbReference type="InterPro" id="IPR000644">
    <property type="entry name" value="CBS_dom"/>
</dbReference>
<dbReference type="AlphaFoldDB" id="A0A9X7YP79"/>
<proteinExistence type="predicted"/>
<name>A0A9X7YP79_9GAMM</name>
<dbReference type="KEGG" id="vcw:GJQ55_10875"/>
<dbReference type="InterPro" id="IPR046342">
    <property type="entry name" value="CBS_dom_sf"/>
</dbReference>
<evidence type="ECO:0000313" key="4">
    <source>
        <dbReference type="Proteomes" id="UP000596074"/>
    </source>
</evidence>
<protein>
    <submittedName>
        <fullName evidence="3">CBS domain-containing protein</fullName>
    </submittedName>
</protein>
<dbReference type="SUPFAM" id="SSF54631">
    <property type="entry name" value="CBS-domain pair"/>
    <property type="match status" value="1"/>
</dbReference>
<evidence type="ECO:0000256" key="1">
    <source>
        <dbReference type="PROSITE-ProRule" id="PRU00703"/>
    </source>
</evidence>
<dbReference type="PROSITE" id="PS51371">
    <property type="entry name" value="CBS"/>
    <property type="match status" value="1"/>
</dbReference>
<feature type="domain" description="CBS" evidence="2">
    <location>
        <begin position="109"/>
        <end position="172"/>
    </location>
</feature>
<dbReference type="Gene3D" id="3.10.580.10">
    <property type="entry name" value="CBS-domain"/>
    <property type="match status" value="1"/>
</dbReference>
<sequence>MSKLTLYPVSSVDELVYPEQAQHHTLESRALNFFTDFYNVEPLIIDDEVSAVDARNTMIRTHVRLKLVVDKNKQFIGIISAKELSEQNILARSLQQQTPRDEIRVADLMIRKTDLLALHFDEVNQASIGDVVQFLKDNHQQHCLVLDGDLHQIRGIFSASDISRKLKLPLNIHEQTSFSKVFDVAF</sequence>
<evidence type="ECO:0000313" key="3">
    <source>
        <dbReference type="EMBL" id="QQD24943.1"/>
    </source>
</evidence>